<organism evidence="1 2">
    <name type="scientific">Pseudolycoriella hygida</name>
    <dbReference type="NCBI Taxonomy" id="35572"/>
    <lineage>
        <taxon>Eukaryota</taxon>
        <taxon>Metazoa</taxon>
        <taxon>Ecdysozoa</taxon>
        <taxon>Arthropoda</taxon>
        <taxon>Hexapoda</taxon>
        <taxon>Insecta</taxon>
        <taxon>Pterygota</taxon>
        <taxon>Neoptera</taxon>
        <taxon>Endopterygota</taxon>
        <taxon>Diptera</taxon>
        <taxon>Nematocera</taxon>
        <taxon>Sciaroidea</taxon>
        <taxon>Sciaridae</taxon>
        <taxon>Pseudolycoriella</taxon>
    </lineage>
</organism>
<keyword evidence="2" id="KW-1185">Reference proteome</keyword>
<protein>
    <submittedName>
        <fullName evidence="1">Uncharacterized protein</fullName>
    </submittedName>
</protein>
<proteinExistence type="predicted"/>
<name>A0A9Q0MW68_9DIPT</name>
<evidence type="ECO:0000313" key="2">
    <source>
        <dbReference type="Proteomes" id="UP001151699"/>
    </source>
</evidence>
<dbReference type="Proteomes" id="UP001151699">
    <property type="component" value="Chromosome X"/>
</dbReference>
<accession>A0A9Q0MW68</accession>
<dbReference type="AlphaFoldDB" id="A0A9Q0MW68"/>
<gene>
    <name evidence="1" type="ORF">Bhyg_10438</name>
</gene>
<comment type="caution">
    <text evidence="1">The sequence shown here is derived from an EMBL/GenBank/DDBJ whole genome shotgun (WGS) entry which is preliminary data.</text>
</comment>
<reference evidence="1" key="1">
    <citation type="submission" date="2022-07" db="EMBL/GenBank/DDBJ databases">
        <authorList>
            <person name="Trinca V."/>
            <person name="Uliana J.V.C."/>
            <person name="Torres T.T."/>
            <person name="Ward R.J."/>
            <person name="Monesi N."/>
        </authorList>
    </citation>
    <scope>NUCLEOTIDE SEQUENCE</scope>
    <source>
        <strain evidence="1">HSMRA1968</strain>
        <tissue evidence="1">Whole embryos</tissue>
    </source>
</reference>
<dbReference type="EMBL" id="WJQU01000003">
    <property type="protein sequence ID" value="KAJ6637707.1"/>
    <property type="molecule type" value="Genomic_DNA"/>
</dbReference>
<evidence type="ECO:0000313" key="1">
    <source>
        <dbReference type="EMBL" id="KAJ6637707.1"/>
    </source>
</evidence>
<sequence>MKNEISTCSTLTCSRPDESFDNNAVATFHTNTLIFFASCNEDKSITRRGVSDSIDFFSHIQYTFEPLTPPSNCIRKFELKQLHTDIRNKNDYTCQIHIVLAHRYNDRAKGFLAVDLQSNYCATDIIKKNKKRKDVFSDKRPVYVLIECNIKLGMYAK</sequence>